<feature type="compositionally biased region" description="Pro residues" evidence="4">
    <location>
        <begin position="580"/>
        <end position="590"/>
    </location>
</feature>
<keyword evidence="2" id="KW-0418">Kinase</keyword>
<keyword evidence="5" id="KW-0472">Membrane</keyword>
<keyword evidence="3" id="KW-0902">Two-component regulatory system</keyword>
<evidence type="ECO:0000256" key="5">
    <source>
        <dbReference type="SAM" id="Phobius"/>
    </source>
</evidence>
<feature type="compositionally biased region" description="Low complexity" evidence="4">
    <location>
        <begin position="59"/>
        <end position="68"/>
    </location>
</feature>
<feature type="transmembrane region" description="Helical" evidence="5">
    <location>
        <begin position="198"/>
        <end position="218"/>
    </location>
</feature>
<proteinExistence type="predicted"/>
<gene>
    <name evidence="8" type="ORF">GCM10011594_23560</name>
</gene>
<evidence type="ECO:0000313" key="9">
    <source>
        <dbReference type="Proteomes" id="UP000655208"/>
    </source>
</evidence>
<dbReference type="InterPro" id="IPR050482">
    <property type="entry name" value="Sensor_HK_TwoCompSys"/>
</dbReference>
<name>A0A917SWT6_9ACTN</name>
<feature type="compositionally biased region" description="Low complexity" evidence="4">
    <location>
        <begin position="12"/>
        <end position="36"/>
    </location>
</feature>
<dbReference type="AlphaFoldDB" id="A0A917SWT6"/>
<comment type="caution">
    <text evidence="8">The sequence shown here is derived from an EMBL/GenBank/DDBJ whole genome shotgun (WGS) entry which is preliminary data.</text>
</comment>
<feature type="region of interest" description="Disordered" evidence="4">
    <location>
        <begin position="1"/>
        <end position="107"/>
    </location>
</feature>
<feature type="compositionally biased region" description="Low complexity" evidence="4">
    <location>
        <begin position="591"/>
        <end position="608"/>
    </location>
</feature>
<evidence type="ECO:0000259" key="6">
    <source>
        <dbReference type="Pfam" id="PF02518"/>
    </source>
</evidence>
<reference evidence="8" key="1">
    <citation type="journal article" date="2014" name="Int. J. Syst. Evol. Microbiol.">
        <title>Complete genome sequence of Corynebacterium casei LMG S-19264T (=DSM 44701T), isolated from a smear-ripened cheese.</title>
        <authorList>
            <consortium name="US DOE Joint Genome Institute (JGI-PGF)"/>
            <person name="Walter F."/>
            <person name="Albersmeier A."/>
            <person name="Kalinowski J."/>
            <person name="Ruckert C."/>
        </authorList>
    </citation>
    <scope>NUCLEOTIDE SEQUENCE</scope>
    <source>
        <strain evidence="8">CGMCC 4.7308</strain>
    </source>
</reference>
<feature type="compositionally biased region" description="Pro residues" evidence="4">
    <location>
        <begin position="85"/>
        <end position="98"/>
    </location>
</feature>
<feature type="transmembrane region" description="Helical" evidence="5">
    <location>
        <begin position="265"/>
        <end position="284"/>
    </location>
</feature>
<feature type="transmembrane region" description="Helical" evidence="5">
    <location>
        <begin position="307"/>
        <end position="327"/>
    </location>
</feature>
<dbReference type="PANTHER" id="PTHR24421:SF61">
    <property type="entry name" value="OXYGEN SENSOR HISTIDINE KINASE NREB"/>
    <property type="match status" value="1"/>
</dbReference>
<dbReference type="Gene3D" id="3.30.565.10">
    <property type="entry name" value="Histidine kinase-like ATPase, C-terminal domain"/>
    <property type="match status" value="1"/>
</dbReference>
<dbReference type="PANTHER" id="PTHR24421">
    <property type="entry name" value="NITRATE/NITRITE SENSOR PROTEIN NARX-RELATED"/>
    <property type="match status" value="1"/>
</dbReference>
<evidence type="ECO:0000259" key="7">
    <source>
        <dbReference type="Pfam" id="PF04024"/>
    </source>
</evidence>
<keyword evidence="1" id="KW-0808">Transferase</keyword>
<feature type="domain" description="Histidine kinase/HSP90-like ATPase" evidence="6">
    <location>
        <begin position="475"/>
        <end position="563"/>
    </location>
</feature>
<feature type="compositionally biased region" description="Basic and acidic residues" evidence="4">
    <location>
        <begin position="42"/>
        <end position="58"/>
    </location>
</feature>
<dbReference type="CDD" id="cd16917">
    <property type="entry name" value="HATPase_UhpB-NarQ-NarX-like"/>
    <property type="match status" value="1"/>
</dbReference>
<dbReference type="InterPro" id="IPR007168">
    <property type="entry name" value="Phageshock_PspC_N"/>
</dbReference>
<reference evidence="8" key="2">
    <citation type="submission" date="2020-09" db="EMBL/GenBank/DDBJ databases">
        <authorList>
            <person name="Sun Q."/>
            <person name="Zhou Y."/>
        </authorList>
    </citation>
    <scope>NUCLEOTIDE SEQUENCE</scope>
    <source>
        <strain evidence="8">CGMCC 4.7308</strain>
    </source>
</reference>
<dbReference type="GO" id="GO:0016301">
    <property type="term" value="F:kinase activity"/>
    <property type="evidence" value="ECO:0007669"/>
    <property type="project" value="UniProtKB-KW"/>
</dbReference>
<accession>A0A917SWT6</accession>
<feature type="domain" description="Phage shock protein PspC N-terminal" evidence="7">
    <location>
        <begin position="165"/>
        <end position="219"/>
    </location>
</feature>
<feature type="compositionally biased region" description="Low complexity" evidence="4">
    <location>
        <begin position="131"/>
        <end position="140"/>
    </location>
</feature>
<dbReference type="InterPro" id="IPR036890">
    <property type="entry name" value="HATPase_C_sf"/>
</dbReference>
<dbReference type="InterPro" id="IPR003594">
    <property type="entry name" value="HATPase_dom"/>
</dbReference>
<keyword evidence="5" id="KW-1133">Transmembrane helix</keyword>
<sequence length="608" mass="60802">MLVTPPTDRDGPPGAAAGTAEAAGPLPAEGARPAGGTVRTDGTVREQVGHRGAEHRAGAPDGAGIPDGTTQQDATSVRDGAVPPAATPVPPGVAPVPPGDGAVPPAGAAVPSGGVTVPPAGAAVPPGGAAVPPAGAAGSAGPAGGPHGRRVASVADGLTPDGIPRLYRRRDHAVVGGVAGGLAVHLRVPVLWVRVTFALLSVMAGAGILAYALLWIFVRPDPRTAEEPLPPLPVPERRQALGVAALGAALMIAAAALGFGQLLGWVLGPLGLAAVGAAFVWREADEARRARWRRTAAGIVGPARGSWWRLGGGCALVVGGLSVFALGQLDFTAVRSALVAVLLTLVGVAVITVPWWVRLVRDLGAERSARVAAAERAEIAAHLHDSVLQTLALIQKQAGDNREVLRLARSQERELRTWLFGPAGYATAPGGAPDAGTTLAAAVAAAAGEVEDTYAVAVAPVVVGDAAMDPHLAALVAAAREAMVNAAKHAGVDEISVYAEVEDGTATVYVRDRGVGFDPDAVDGDRRGLAHSIRGRMARHGGTAVVRSRPGEGTEVQVSVPVQATAGDPDPAHLGAAPAATPPDPAPAPDTPYAADAADAADAAARTP</sequence>
<evidence type="ECO:0000256" key="4">
    <source>
        <dbReference type="SAM" id="MobiDB-lite"/>
    </source>
</evidence>
<protein>
    <recommendedName>
        <fullName evidence="10">Phage shock protein C (PspC) family protein</fullName>
    </recommendedName>
</protein>
<dbReference type="Proteomes" id="UP000655208">
    <property type="component" value="Unassembled WGS sequence"/>
</dbReference>
<evidence type="ECO:0008006" key="10">
    <source>
        <dbReference type="Google" id="ProtNLM"/>
    </source>
</evidence>
<evidence type="ECO:0000256" key="1">
    <source>
        <dbReference type="ARBA" id="ARBA00022679"/>
    </source>
</evidence>
<organism evidence="8 9">
    <name type="scientific">Nakamurella endophytica</name>
    <dbReference type="NCBI Taxonomy" id="1748367"/>
    <lineage>
        <taxon>Bacteria</taxon>
        <taxon>Bacillati</taxon>
        <taxon>Actinomycetota</taxon>
        <taxon>Actinomycetes</taxon>
        <taxon>Nakamurellales</taxon>
        <taxon>Nakamurellaceae</taxon>
        <taxon>Nakamurella</taxon>
    </lineage>
</organism>
<evidence type="ECO:0000313" key="8">
    <source>
        <dbReference type="EMBL" id="GGM02754.1"/>
    </source>
</evidence>
<dbReference type="EMBL" id="BMNA01000004">
    <property type="protein sequence ID" value="GGM02754.1"/>
    <property type="molecule type" value="Genomic_DNA"/>
</dbReference>
<keyword evidence="9" id="KW-1185">Reference proteome</keyword>
<dbReference type="Pfam" id="PF02518">
    <property type="entry name" value="HATPase_c"/>
    <property type="match status" value="1"/>
</dbReference>
<keyword evidence="5" id="KW-0812">Transmembrane</keyword>
<feature type="transmembrane region" description="Helical" evidence="5">
    <location>
        <begin position="333"/>
        <end position="357"/>
    </location>
</feature>
<evidence type="ECO:0000256" key="3">
    <source>
        <dbReference type="ARBA" id="ARBA00023012"/>
    </source>
</evidence>
<feature type="region of interest" description="Disordered" evidence="4">
    <location>
        <begin position="540"/>
        <end position="608"/>
    </location>
</feature>
<dbReference type="GO" id="GO:0000160">
    <property type="term" value="P:phosphorelay signal transduction system"/>
    <property type="evidence" value="ECO:0007669"/>
    <property type="project" value="UniProtKB-KW"/>
</dbReference>
<evidence type="ECO:0000256" key="2">
    <source>
        <dbReference type="ARBA" id="ARBA00022777"/>
    </source>
</evidence>
<feature type="region of interest" description="Disordered" evidence="4">
    <location>
        <begin position="131"/>
        <end position="152"/>
    </location>
</feature>
<feature type="transmembrane region" description="Helical" evidence="5">
    <location>
        <begin position="239"/>
        <end position="259"/>
    </location>
</feature>
<dbReference type="Pfam" id="PF04024">
    <property type="entry name" value="PspC"/>
    <property type="match status" value="1"/>
</dbReference>
<dbReference type="SUPFAM" id="SSF55874">
    <property type="entry name" value="ATPase domain of HSP90 chaperone/DNA topoisomerase II/histidine kinase"/>
    <property type="match status" value="1"/>
</dbReference>